<dbReference type="FunFam" id="3.20.20.80:FF:000050">
    <property type="entry name" value="Beta-mannosidase B"/>
    <property type="match status" value="1"/>
</dbReference>
<feature type="domain" description="Mannosidase Ig/CBM-like" evidence="22">
    <location>
        <begin position="700"/>
        <end position="788"/>
    </location>
</feature>
<dbReference type="InterPro" id="IPR041447">
    <property type="entry name" value="Mannosidase_ig"/>
</dbReference>
<evidence type="ECO:0000259" key="20">
    <source>
        <dbReference type="Pfam" id="PF02836"/>
    </source>
</evidence>
<dbReference type="InterPro" id="IPR008979">
    <property type="entry name" value="Galactose-bd-like_sf"/>
</dbReference>
<evidence type="ECO:0000256" key="3">
    <source>
        <dbReference type="ARBA" id="ARBA00004613"/>
    </source>
</evidence>
<comment type="catalytic activity">
    <reaction evidence="1">
        <text>Hydrolysis of terminal, non-reducing beta-D-mannose residues in beta-D-mannosides.</text>
        <dbReference type="EC" id="3.2.1.25"/>
    </reaction>
</comment>
<evidence type="ECO:0000256" key="8">
    <source>
        <dbReference type="ARBA" id="ARBA00015707"/>
    </source>
</evidence>
<dbReference type="InterPro" id="IPR050887">
    <property type="entry name" value="Beta-mannosidase_GH2"/>
</dbReference>
<dbReference type="Pfam" id="PF02836">
    <property type="entry name" value="Glyco_hydro_2_C"/>
    <property type="match status" value="1"/>
</dbReference>
<comment type="pathway">
    <text evidence="4">Glycan metabolism; N-glycan degradation.</text>
</comment>
<evidence type="ECO:0000256" key="4">
    <source>
        <dbReference type="ARBA" id="ARBA00004740"/>
    </source>
</evidence>
<keyword evidence="13" id="KW-0325">Glycoprotein</keyword>
<evidence type="ECO:0000256" key="16">
    <source>
        <dbReference type="ARBA" id="ARBA00038429"/>
    </source>
</evidence>
<dbReference type="Gene3D" id="2.60.40.10">
    <property type="entry name" value="Immunoglobulins"/>
    <property type="match status" value="3"/>
</dbReference>
<dbReference type="GO" id="GO:0005975">
    <property type="term" value="P:carbohydrate metabolic process"/>
    <property type="evidence" value="ECO:0007669"/>
    <property type="project" value="InterPro"/>
</dbReference>
<feature type="domain" description="Beta-mannosidase-like galactose-binding" evidence="23">
    <location>
        <begin position="49"/>
        <end position="225"/>
    </location>
</feature>
<keyword evidence="14" id="KW-0326">Glycosidase</keyword>
<evidence type="ECO:0000256" key="1">
    <source>
        <dbReference type="ARBA" id="ARBA00000829"/>
    </source>
</evidence>
<evidence type="ECO:0000259" key="23">
    <source>
        <dbReference type="Pfam" id="PF22666"/>
    </source>
</evidence>
<sequence length="879" mass="99539">MTQRSDIHAAQAKTIFSGLLLLSLVFLSGFLFPALAETVHRQTLDGTDWTFRRADSSGQDSSLPETTAWMPAKVPGDVHLDLLANKRIPEPFYRDNESHLQWIQDAAWEYRRTLHVSRADLAHEHQVLVFEGLDAACEVFLNDKSIAKPDNMFREWRIDVSGKLKVGDNNLRIYFPPPLKAAQAVADKDPWRVKTHTEPKVYIRKAAYEYGWDWGPRFVTSGIWRSAYLETWDDARLADLFVEEPTVTATSAHLIVHAEVESSKVQHARLAVEYGLGASRQQIAQDVLLSPGLNELSVPVNIDRPSLWFPAGYGAQPLYHFTATISTSGHIDDSAERKIGLRSIVLRRDPDQWGRSFEFVVNGIPVFIKGADVIPFDSFPSRVTTAQYKHILESARAANMNAIRDWGGGYYETDEFYELCDELGIMVWQDMMFGNDWQPGTYDFKQEIAAEAAYQIRRLRNHPSIILWSGNNETELLRDWNGRGQLPPAVHEHIWQDYLTEFSGVLAVAAAKYAPDVPYWPSSPSADYEDLSDTYQSGDNHDWTVWHGRKDFSAYNDHPWRFVSEFGFQSFPEMKTIETFTTPEDRTSIFTPVMKAHQKNGDGNKLIEEYMNRYYGEPKDFASFLYASQVLQAEAVKTGAEGWRRLRPRTMGTIFWQLNDCWPVASWASMDYYGRWKALQYYARRFYAPVLVSPQEEDGSVAVYVVSDHVAAEQASLSIRVIKFDGTVIFQAKKSIQVQPLSSSIAMKIPRTQLVQTEDANKLVLVAQLQEGEKIISQNLLYLVPTKNIALPHPMIETELTKADEGYDLRLSSPVVARSVYVSFGENDATFSDNYVDLLPRTPVTIHVTSGAQLQALKGSMKIQTLADAFAPAAGTRPQ</sequence>
<dbReference type="GO" id="GO:0006516">
    <property type="term" value="P:glycoprotein catabolic process"/>
    <property type="evidence" value="ECO:0007669"/>
    <property type="project" value="TreeGrafter"/>
</dbReference>
<dbReference type="InterPro" id="IPR023232">
    <property type="entry name" value="Glyco_hydro_2_AS"/>
</dbReference>
<keyword evidence="10" id="KW-0732">Signal</keyword>
<dbReference type="InterPro" id="IPR013783">
    <property type="entry name" value="Ig-like_fold"/>
</dbReference>
<evidence type="ECO:0000313" key="25">
    <source>
        <dbReference type="Proteomes" id="UP000290253"/>
    </source>
</evidence>
<dbReference type="InterPro" id="IPR006103">
    <property type="entry name" value="Glyco_hydro_2_cat"/>
</dbReference>
<evidence type="ECO:0000256" key="15">
    <source>
        <dbReference type="ARBA" id="ARBA00032581"/>
    </source>
</evidence>
<feature type="domain" description="Glycoside hydrolase family 2 immunoglobulin-like beta-sandwich" evidence="19">
    <location>
        <begin position="236"/>
        <end position="342"/>
    </location>
</feature>
<comment type="subcellular location">
    <subcellularLocation>
        <location evidence="3">Secreted</location>
    </subcellularLocation>
</comment>
<evidence type="ECO:0000256" key="11">
    <source>
        <dbReference type="ARBA" id="ARBA00022801"/>
    </source>
</evidence>
<dbReference type="PROSITE" id="PS00608">
    <property type="entry name" value="GLYCOSYL_HYDROL_F2_2"/>
    <property type="match status" value="1"/>
</dbReference>
<evidence type="ECO:0000256" key="12">
    <source>
        <dbReference type="ARBA" id="ARBA00023157"/>
    </source>
</evidence>
<dbReference type="Pfam" id="PF17753">
    <property type="entry name" value="Ig_mannosidase"/>
    <property type="match status" value="1"/>
</dbReference>
<evidence type="ECO:0000259" key="19">
    <source>
        <dbReference type="Pfam" id="PF00703"/>
    </source>
</evidence>
<dbReference type="AlphaFoldDB" id="A0A4Q1SBA9"/>
<dbReference type="PANTHER" id="PTHR43730:SF1">
    <property type="entry name" value="BETA-MANNOSIDASE"/>
    <property type="match status" value="1"/>
</dbReference>
<dbReference type="InterPro" id="IPR017853">
    <property type="entry name" value="GH"/>
</dbReference>
<dbReference type="PANTHER" id="PTHR43730">
    <property type="entry name" value="BETA-MANNOSIDASE"/>
    <property type="match status" value="1"/>
</dbReference>
<evidence type="ECO:0000256" key="2">
    <source>
        <dbReference type="ARBA" id="ARBA00003150"/>
    </source>
</evidence>
<keyword evidence="12" id="KW-1015">Disulfide bond</keyword>
<dbReference type="GO" id="GO:0005576">
    <property type="term" value="C:extracellular region"/>
    <property type="evidence" value="ECO:0007669"/>
    <property type="project" value="UniProtKB-SubCell"/>
</dbReference>
<evidence type="ECO:0000259" key="22">
    <source>
        <dbReference type="Pfam" id="PF17786"/>
    </source>
</evidence>
<evidence type="ECO:0000313" key="24">
    <source>
        <dbReference type="EMBL" id="RXS94287.1"/>
    </source>
</evidence>
<evidence type="ECO:0000256" key="13">
    <source>
        <dbReference type="ARBA" id="ARBA00023180"/>
    </source>
</evidence>
<dbReference type="Pfam" id="PF22666">
    <property type="entry name" value="Glyco_hydro_2_N2"/>
    <property type="match status" value="1"/>
</dbReference>
<dbReference type="OrthoDB" id="9801077at2"/>
<dbReference type="Gene3D" id="3.20.20.80">
    <property type="entry name" value="Glycosidases"/>
    <property type="match status" value="1"/>
</dbReference>
<name>A0A4Q1SBA9_9BACT</name>
<organism evidence="24 25">
    <name type="scientific">Silvibacterium dinghuense</name>
    <dbReference type="NCBI Taxonomy" id="1560006"/>
    <lineage>
        <taxon>Bacteria</taxon>
        <taxon>Pseudomonadati</taxon>
        <taxon>Acidobacteriota</taxon>
        <taxon>Terriglobia</taxon>
        <taxon>Terriglobales</taxon>
        <taxon>Acidobacteriaceae</taxon>
        <taxon>Silvibacterium</taxon>
    </lineage>
</organism>
<comment type="function">
    <text evidence="2">Exoglycosidase that cleaves the single beta-linked mannose residue from the non-reducing end of all N-linked glycoprotein oligosaccharides.</text>
</comment>
<dbReference type="SUPFAM" id="SSF51445">
    <property type="entry name" value="(Trans)glycosidases"/>
    <property type="match status" value="1"/>
</dbReference>
<feature type="domain" description="Beta-mannosidase Ig-fold" evidence="21">
    <location>
        <begin position="791"/>
        <end position="868"/>
    </location>
</feature>
<keyword evidence="25" id="KW-1185">Reference proteome</keyword>
<dbReference type="EMBL" id="SDMK01000003">
    <property type="protein sequence ID" value="RXS94287.1"/>
    <property type="molecule type" value="Genomic_DNA"/>
</dbReference>
<dbReference type="Pfam" id="PF00703">
    <property type="entry name" value="Glyco_hydro_2"/>
    <property type="match status" value="1"/>
</dbReference>
<protein>
    <recommendedName>
        <fullName evidence="8">Beta-mannosidase</fullName>
        <ecNumber evidence="7">3.2.1.25</ecNumber>
    </recommendedName>
    <alternativeName>
        <fullName evidence="17">Beta-mannosidase B</fullName>
    </alternativeName>
    <alternativeName>
        <fullName evidence="15">Lysosomal beta A mannosidase</fullName>
    </alternativeName>
    <alternativeName>
        <fullName evidence="18">Mannanase B</fullName>
    </alternativeName>
</protein>
<evidence type="ECO:0000256" key="10">
    <source>
        <dbReference type="ARBA" id="ARBA00022729"/>
    </source>
</evidence>
<keyword evidence="9" id="KW-0964">Secreted</keyword>
<dbReference type="Proteomes" id="UP000290253">
    <property type="component" value="Unassembled WGS sequence"/>
</dbReference>
<dbReference type="Gene3D" id="2.60.120.260">
    <property type="entry name" value="Galactose-binding domain-like"/>
    <property type="match status" value="1"/>
</dbReference>
<keyword evidence="11 24" id="KW-0378">Hydrolase</keyword>
<reference evidence="24 25" key="1">
    <citation type="journal article" date="2016" name="Int. J. Syst. Evol. Microbiol.">
        <title>Acidipila dinghuensis sp. nov., an acidobacterium isolated from forest soil.</title>
        <authorList>
            <person name="Jiang Y.W."/>
            <person name="Wang J."/>
            <person name="Chen M.H."/>
            <person name="Lv Y.Y."/>
            <person name="Qiu L.H."/>
        </authorList>
    </citation>
    <scope>NUCLEOTIDE SEQUENCE [LARGE SCALE GENOMIC DNA]</scope>
    <source>
        <strain evidence="24 25">DHOF10</strain>
    </source>
</reference>
<evidence type="ECO:0000256" key="6">
    <source>
        <dbReference type="ARBA" id="ARBA00011738"/>
    </source>
</evidence>
<comment type="similarity">
    <text evidence="16">Belongs to the glycosyl hydrolase 2 family. Beta-mannosidase B subfamily.</text>
</comment>
<dbReference type="GO" id="GO:0004567">
    <property type="term" value="F:beta-mannosidase activity"/>
    <property type="evidence" value="ECO:0007669"/>
    <property type="project" value="UniProtKB-EC"/>
</dbReference>
<dbReference type="EC" id="3.2.1.25" evidence="7"/>
<accession>A0A4Q1SBA9</accession>
<proteinExistence type="inferred from homology"/>
<dbReference type="SUPFAM" id="SSF49303">
    <property type="entry name" value="beta-Galactosidase/glucuronidase domain"/>
    <property type="match status" value="3"/>
</dbReference>
<comment type="caution">
    <text evidence="24">The sequence shown here is derived from an EMBL/GenBank/DDBJ whole genome shotgun (WGS) entry which is preliminary data.</text>
</comment>
<dbReference type="InterPro" id="IPR036156">
    <property type="entry name" value="Beta-gal/glucu_dom_sf"/>
</dbReference>
<evidence type="ECO:0000256" key="5">
    <source>
        <dbReference type="ARBA" id="ARBA00011245"/>
    </source>
</evidence>
<gene>
    <name evidence="24" type="ORF">ESZ00_14375</name>
</gene>
<comment type="subunit">
    <text evidence="5">Monomer.</text>
</comment>
<evidence type="ECO:0000256" key="9">
    <source>
        <dbReference type="ARBA" id="ARBA00022525"/>
    </source>
</evidence>
<evidence type="ECO:0000259" key="21">
    <source>
        <dbReference type="Pfam" id="PF17753"/>
    </source>
</evidence>
<feature type="domain" description="Glycoside hydrolase family 2 catalytic" evidence="20">
    <location>
        <begin position="359"/>
        <end position="475"/>
    </location>
</feature>
<dbReference type="RefSeq" id="WP_129209025.1">
    <property type="nucleotide sequence ID" value="NZ_BMGU01000005.1"/>
</dbReference>
<dbReference type="InterPro" id="IPR006102">
    <property type="entry name" value="Ig-like_GH2"/>
</dbReference>
<dbReference type="InterPro" id="IPR041625">
    <property type="entry name" value="Beta-mannosidase_Ig"/>
</dbReference>
<dbReference type="SUPFAM" id="SSF49785">
    <property type="entry name" value="Galactose-binding domain-like"/>
    <property type="match status" value="1"/>
</dbReference>
<evidence type="ECO:0000256" key="17">
    <source>
        <dbReference type="ARBA" id="ARBA00041069"/>
    </source>
</evidence>
<dbReference type="Pfam" id="PF17786">
    <property type="entry name" value="Mannosidase_ig"/>
    <property type="match status" value="1"/>
</dbReference>
<evidence type="ECO:0000256" key="14">
    <source>
        <dbReference type="ARBA" id="ARBA00023295"/>
    </source>
</evidence>
<dbReference type="InterPro" id="IPR054593">
    <property type="entry name" value="Beta-mannosidase-like_N2"/>
</dbReference>
<comment type="subunit">
    <text evidence="6">Homodimer.</text>
</comment>
<evidence type="ECO:0000256" key="18">
    <source>
        <dbReference type="ARBA" id="ARBA00041614"/>
    </source>
</evidence>
<evidence type="ECO:0000256" key="7">
    <source>
        <dbReference type="ARBA" id="ARBA00012754"/>
    </source>
</evidence>